<dbReference type="GeneID" id="18926328"/>
<evidence type="ECO:0000256" key="1">
    <source>
        <dbReference type="SAM" id="SignalP"/>
    </source>
</evidence>
<dbReference type="KEGG" id="mlr:MELLADRAFT_123275"/>
<evidence type="ECO:0000313" key="3">
    <source>
        <dbReference type="Proteomes" id="UP000001072"/>
    </source>
</evidence>
<protein>
    <submittedName>
        <fullName evidence="2">Secreted protein</fullName>
    </submittedName>
</protein>
<dbReference type="EMBL" id="GL883091">
    <property type="protein sequence ID" value="EGG12413.1"/>
    <property type="molecule type" value="Genomic_DNA"/>
</dbReference>
<evidence type="ECO:0000313" key="2">
    <source>
        <dbReference type="EMBL" id="EGG12413.1"/>
    </source>
</evidence>
<accession>F4R6R4</accession>
<dbReference type="InParanoid" id="F4R6R4"/>
<feature type="signal peptide" evidence="1">
    <location>
        <begin position="1"/>
        <end position="27"/>
    </location>
</feature>
<dbReference type="VEuPathDB" id="FungiDB:MELLADRAFT_123275"/>
<reference evidence="3" key="1">
    <citation type="journal article" date="2011" name="Proc. Natl. Acad. Sci. U.S.A.">
        <title>Obligate biotrophy features unraveled by the genomic analysis of rust fungi.</title>
        <authorList>
            <person name="Duplessis S."/>
            <person name="Cuomo C.A."/>
            <person name="Lin Y.-C."/>
            <person name="Aerts A."/>
            <person name="Tisserant E."/>
            <person name="Veneault-Fourrey C."/>
            <person name="Joly D.L."/>
            <person name="Hacquard S."/>
            <person name="Amselem J."/>
            <person name="Cantarel B.L."/>
            <person name="Chiu R."/>
            <person name="Coutinho P.M."/>
            <person name="Feau N."/>
            <person name="Field M."/>
            <person name="Frey P."/>
            <person name="Gelhaye E."/>
            <person name="Goldberg J."/>
            <person name="Grabherr M.G."/>
            <person name="Kodira C.D."/>
            <person name="Kohler A."/>
            <person name="Kuees U."/>
            <person name="Lindquist E.A."/>
            <person name="Lucas S.M."/>
            <person name="Mago R."/>
            <person name="Mauceli E."/>
            <person name="Morin E."/>
            <person name="Murat C."/>
            <person name="Pangilinan J.L."/>
            <person name="Park R."/>
            <person name="Pearson M."/>
            <person name="Quesneville H."/>
            <person name="Rouhier N."/>
            <person name="Sakthikumar S."/>
            <person name="Salamov A.A."/>
            <person name="Schmutz J."/>
            <person name="Selles B."/>
            <person name="Shapiro H."/>
            <person name="Tanguay P."/>
            <person name="Tuskan G.A."/>
            <person name="Henrissat B."/>
            <person name="Van de Peer Y."/>
            <person name="Rouze P."/>
            <person name="Ellis J.G."/>
            <person name="Dodds P.N."/>
            <person name="Schein J.E."/>
            <person name="Zhong S."/>
            <person name="Hamelin R.C."/>
            <person name="Grigoriev I.V."/>
            <person name="Szabo L.J."/>
            <person name="Martin F."/>
        </authorList>
    </citation>
    <scope>NUCLEOTIDE SEQUENCE [LARGE SCALE GENOMIC DNA]</scope>
    <source>
        <strain evidence="3">98AG31 / pathotype 3-4-7</strain>
    </source>
</reference>
<dbReference type="RefSeq" id="XP_007404788.1">
    <property type="nucleotide sequence ID" value="XM_007404726.1"/>
</dbReference>
<keyword evidence="1" id="KW-0732">Signal</keyword>
<name>F4R6R4_MELLP</name>
<dbReference type="HOGENOM" id="CLU_150810_1_1_1"/>
<dbReference type="AlphaFoldDB" id="F4R6R4"/>
<proteinExistence type="predicted"/>
<organism evidence="3">
    <name type="scientific">Melampsora larici-populina (strain 98AG31 / pathotype 3-4-7)</name>
    <name type="common">Poplar leaf rust fungus</name>
    <dbReference type="NCBI Taxonomy" id="747676"/>
    <lineage>
        <taxon>Eukaryota</taxon>
        <taxon>Fungi</taxon>
        <taxon>Dikarya</taxon>
        <taxon>Basidiomycota</taxon>
        <taxon>Pucciniomycotina</taxon>
        <taxon>Pucciniomycetes</taxon>
        <taxon>Pucciniales</taxon>
        <taxon>Melampsoraceae</taxon>
        <taxon>Melampsora</taxon>
    </lineage>
</organism>
<gene>
    <name evidence="2" type="ORF">MELLADRAFT_123275</name>
</gene>
<sequence length="111" mass="12761">MSLKNYLTIVVICFTMSFFLNMNSVNALTVDCRGGYNTGFFQHIKWPSKQHKCDPKNCHHNNCVADDNSIPPSTQNCVIYQYYDKKNFVCLNSAGKQFKCPHQDSQAPFIR</sequence>
<dbReference type="Proteomes" id="UP000001072">
    <property type="component" value="Unassembled WGS sequence"/>
</dbReference>
<feature type="chain" id="PRO_5003314855" evidence="1">
    <location>
        <begin position="28"/>
        <end position="111"/>
    </location>
</feature>
<dbReference type="OrthoDB" id="10376013at2759"/>
<keyword evidence="3" id="KW-1185">Reference proteome</keyword>